<sequence>MAAKWMKIGKFFIGIVRSIFFTLVTIISGFAVGVSAIGRLKIFSSLPSILLFLVIPQEEALEIRNDITTALQDGTSAAIKEFGTQGYPNRQSMRHIQNRAEESIPSNRQLFETGEFGLSLLLTSFAILTAYLGVGGIVSVVLAILTGLLILSVAIRISLINHLAYQEIPSASFSKLISVWYWNEKVMGAGFPLLNLLAFRLAKSTYEPFYHLVLETTAKSAVKSVQNPEVGMTRLFWQEIRSPFKEMIIELYQDAQGRESPVDA</sequence>
<dbReference type="AlphaFoldDB" id="A0A498KZR9"/>
<feature type="transmembrane region" description="Helical" evidence="1">
    <location>
        <begin position="140"/>
        <end position="159"/>
    </location>
</feature>
<reference evidence="2 3" key="1">
    <citation type="submission" date="2019-01" db="EMBL/GenBank/DDBJ databases">
        <title>Halorientalis sp. F13-25 a new haloarchaeum isolated from hypersaline water.</title>
        <authorList>
            <person name="Ana D.-V."/>
            <person name="Cristina S.-P."/>
            <person name="Antonio V."/>
        </authorList>
    </citation>
    <scope>NUCLEOTIDE SEQUENCE [LARGE SCALE GENOMIC DNA]</scope>
    <source>
        <strain evidence="2 3">F13-25</strain>
    </source>
</reference>
<gene>
    <name evidence="2" type="ORF">EAF64_02545</name>
</gene>
<dbReference type="EMBL" id="RDFA01000001">
    <property type="protein sequence ID" value="RXK51530.1"/>
    <property type="molecule type" value="Genomic_DNA"/>
</dbReference>
<comment type="caution">
    <text evidence="2">The sequence shown here is derived from an EMBL/GenBank/DDBJ whole genome shotgun (WGS) entry which is preliminary data.</text>
</comment>
<protein>
    <submittedName>
        <fullName evidence="2">Uncharacterized protein</fullName>
    </submittedName>
</protein>
<organism evidence="2 3">
    <name type="scientific">Halorientalis pallida</name>
    <dbReference type="NCBI Taxonomy" id="2479928"/>
    <lineage>
        <taxon>Archaea</taxon>
        <taxon>Methanobacteriati</taxon>
        <taxon>Methanobacteriota</taxon>
        <taxon>Stenosarchaea group</taxon>
        <taxon>Halobacteria</taxon>
        <taxon>Halobacteriales</taxon>
        <taxon>Haloarculaceae</taxon>
        <taxon>Halorientalis</taxon>
    </lineage>
</organism>
<accession>A0A498KZR9</accession>
<dbReference type="RefSeq" id="WP_129067393.1">
    <property type="nucleotide sequence ID" value="NZ_RDFA01000001.1"/>
</dbReference>
<dbReference type="Proteomes" id="UP000289691">
    <property type="component" value="Unassembled WGS sequence"/>
</dbReference>
<keyword evidence="1" id="KW-1133">Transmembrane helix</keyword>
<feature type="transmembrane region" description="Helical" evidence="1">
    <location>
        <begin position="12"/>
        <end position="31"/>
    </location>
</feature>
<name>A0A498KZR9_9EURY</name>
<evidence type="ECO:0000313" key="3">
    <source>
        <dbReference type="Proteomes" id="UP000289691"/>
    </source>
</evidence>
<keyword evidence="3" id="KW-1185">Reference proteome</keyword>
<evidence type="ECO:0000313" key="2">
    <source>
        <dbReference type="EMBL" id="RXK51530.1"/>
    </source>
</evidence>
<proteinExistence type="predicted"/>
<keyword evidence="1" id="KW-0812">Transmembrane</keyword>
<evidence type="ECO:0000256" key="1">
    <source>
        <dbReference type="SAM" id="Phobius"/>
    </source>
</evidence>
<keyword evidence="1" id="KW-0472">Membrane</keyword>